<sequence length="132" mass="13463">MRLEVTRRAGLAVRALAALSPPGTRLKAGELATALDTTAGFMPQVVGPLVKAGWVRSVPGPTGGYVLSESAITLSVLDVVEAIDGPTDTGRCVVEGHPCGSAGAPCVLHRAWASSRAILRDELAATPALPPT</sequence>
<dbReference type="OrthoDB" id="9808360at2"/>
<dbReference type="eggNOG" id="COG1959">
    <property type="taxonomic scope" value="Bacteria"/>
</dbReference>
<dbReference type="STRING" id="100225.SAMN05421595_0469"/>
<evidence type="ECO:0000313" key="1">
    <source>
        <dbReference type="EMBL" id="GAB77958.1"/>
    </source>
</evidence>
<comment type="caution">
    <text evidence="1">The sequence shown here is derived from an EMBL/GenBank/DDBJ whole genome shotgun (WGS) entry which is preliminary data.</text>
</comment>
<dbReference type="PANTHER" id="PTHR33221">
    <property type="entry name" value="WINGED HELIX-TURN-HELIX TRANSCRIPTIONAL REGULATOR, RRF2 FAMILY"/>
    <property type="match status" value="1"/>
</dbReference>
<keyword evidence="2" id="KW-1185">Reference proteome</keyword>
<dbReference type="GO" id="GO:0005829">
    <property type="term" value="C:cytosol"/>
    <property type="evidence" value="ECO:0007669"/>
    <property type="project" value="TreeGrafter"/>
</dbReference>
<dbReference type="GO" id="GO:0003700">
    <property type="term" value="F:DNA-binding transcription factor activity"/>
    <property type="evidence" value="ECO:0007669"/>
    <property type="project" value="TreeGrafter"/>
</dbReference>
<dbReference type="SUPFAM" id="SSF46785">
    <property type="entry name" value="Winged helix' DNA-binding domain"/>
    <property type="match status" value="1"/>
</dbReference>
<dbReference type="Proteomes" id="UP000008495">
    <property type="component" value="Unassembled WGS sequence"/>
</dbReference>
<dbReference type="Pfam" id="PF02082">
    <property type="entry name" value="Rrf2"/>
    <property type="match status" value="1"/>
</dbReference>
<organism evidence="1 2">
    <name type="scientific">Austwickia chelonae NBRC 105200</name>
    <dbReference type="NCBI Taxonomy" id="1184607"/>
    <lineage>
        <taxon>Bacteria</taxon>
        <taxon>Bacillati</taxon>
        <taxon>Actinomycetota</taxon>
        <taxon>Actinomycetes</taxon>
        <taxon>Micrococcales</taxon>
        <taxon>Dermatophilaceae</taxon>
        <taxon>Austwickia</taxon>
    </lineage>
</organism>
<dbReference type="RefSeq" id="WP_006502710.1">
    <property type="nucleotide sequence ID" value="NZ_BAGZ01000008.1"/>
</dbReference>
<dbReference type="EMBL" id="BAGZ01000008">
    <property type="protein sequence ID" value="GAB77958.1"/>
    <property type="molecule type" value="Genomic_DNA"/>
</dbReference>
<name>K6V6V2_9MICO</name>
<protein>
    <submittedName>
        <fullName evidence="1">Putative Rrf2 family DNA-binding protein</fullName>
    </submittedName>
</protein>
<proteinExistence type="predicted"/>
<dbReference type="Gene3D" id="1.10.10.10">
    <property type="entry name" value="Winged helix-like DNA-binding domain superfamily/Winged helix DNA-binding domain"/>
    <property type="match status" value="1"/>
</dbReference>
<dbReference type="InterPro" id="IPR036390">
    <property type="entry name" value="WH_DNA-bd_sf"/>
</dbReference>
<keyword evidence="1" id="KW-0238">DNA-binding</keyword>
<evidence type="ECO:0000313" key="2">
    <source>
        <dbReference type="Proteomes" id="UP000008495"/>
    </source>
</evidence>
<dbReference type="AlphaFoldDB" id="K6V6V2"/>
<dbReference type="GO" id="GO:0003677">
    <property type="term" value="F:DNA binding"/>
    <property type="evidence" value="ECO:0007669"/>
    <property type="project" value="UniProtKB-KW"/>
</dbReference>
<accession>K6V6V2</accession>
<dbReference type="InterPro" id="IPR000944">
    <property type="entry name" value="Tscrpt_reg_Rrf2"/>
</dbReference>
<dbReference type="PROSITE" id="PS51197">
    <property type="entry name" value="HTH_RRF2_2"/>
    <property type="match status" value="1"/>
</dbReference>
<dbReference type="InterPro" id="IPR036388">
    <property type="entry name" value="WH-like_DNA-bd_sf"/>
</dbReference>
<reference evidence="1 2" key="1">
    <citation type="submission" date="2012-08" db="EMBL/GenBank/DDBJ databases">
        <title>Whole genome shotgun sequence of Austwickia chelonae NBRC 105200.</title>
        <authorList>
            <person name="Yoshida I."/>
            <person name="Hosoyama A."/>
            <person name="Tsuchikane K."/>
            <person name="Katsumata H."/>
            <person name="Ando Y."/>
            <person name="Ohji S."/>
            <person name="Hamada M."/>
            <person name="Tamura T."/>
            <person name="Yamazoe A."/>
            <person name="Yamazaki S."/>
            <person name="Fujita N."/>
        </authorList>
    </citation>
    <scope>NUCLEOTIDE SEQUENCE [LARGE SCALE GENOMIC DNA]</scope>
    <source>
        <strain evidence="1 2">NBRC 105200</strain>
    </source>
</reference>
<gene>
    <name evidence="1" type="ORF">AUCHE_08_02010</name>
</gene>
<dbReference type="PANTHER" id="PTHR33221:SF2">
    <property type="entry name" value="TRANSCRIPTIONAL REGULATOR"/>
    <property type="match status" value="1"/>
</dbReference>